<evidence type="ECO:0000313" key="7">
    <source>
        <dbReference type="Proteomes" id="UP000585474"/>
    </source>
</evidence>
<keyword evidence="3" id="KW-1133">Transmembrane helix</keyword>
<dbReference type="InterPro" id="IPR003439">
    <property type="entry name" value="ABC_transporter-like_ATP-bd"/>
</dbReference>
<dbReference type="GO" id="GO:0005524">
    <property type="term" value="F:ATP binding"/>
    <property type="evidence" value="ECO:0007669"/>
    <property type="project" value="InterPro"/>
</dbReference>
<dbReference type="PANTHER" id="PTHR43394:SF1">
    <property type="entry name" value="ATP-BINDING CASSETTE SUB-FAMILY B MEMBER 10, MITOCHONDRIAL"/>
    <property type="match status" value="1"/>
</dbReference>
<reference evidence="6 7" key="1">
    <citation type="submission" date="2019-07" db="EMBL/GenBank/DDBJ databases">
        <title>De Novo Assembly of kiwifruit Actinidia rufa.</title>
        <authorList>
            <person name="Sugita-Konishi S."/>
            <person name="Sato K."/>
            <person name="Mori E."/>
            <person name="Abe Y."/>
            <person name="Kisaki G."/>
            <person name="Hamano K."/>
            <person name="Suezawa K."/>
            <person name="Otani M."/>
            <person name="Fukuda T."/>
            <person name="Manabe T."/>
            <person name="Gomi K."/>
            <person name="Tabuchi M."/>
            <person name="Akimitsu K."/>
            <person name="Kataoka I."/>
        </authorList>
    </citation>
    <scope>NUCLEOTIDE SEQUENCE [LARGE SCALE GENOMIC DNA]</scope>
    <source>
        <strain evidence="7">cv. Fuchu</strain>
    </source>
</reference>
<dbReference type="Gene3D" id="3.40.50.300">
    <property type="entry name" value="P-loop containing nucleotide triphosphate hydrolases"/>
    <property type="match status" value="2"/>
</dbReference>
<evidence type="ECO:0000313" key="6">
    <source>
        <dbReference type="EMBL" id="GFY83921.1"/>
    </source>
</evidence>
<dbReference type="OrthoDB" id="6500128at2759"/>
<comment type="caution">
    <text evidence="6">The sequence shown here is derived from an EMBL/GenBank/DDBJ whole genome shotgun (WGS) entry which is preliminary data.</text>
</comment>
<keyword evidence="7" id="KW-1185">Reference proteome</keyword>
<dbReference type="AlphaFoldDB" id="A0A7J0EBR0"/>
<protein>
    <submittedName>
        <fullName evidence="6">p-glycoprotein 21</fullName>
    </submittedName>
</protein>
<dbReference type="InterPro" id="IPR036640">
    <property type="entry name" value="ABC1_TM_sf"/>
</dbReference>
<proteinExistence type="predicted"/>
<keyword evidence="4" id="KW-0472">Membrane</keyword>
<organism evidence="6 7">
    <name type="scientific">Actinidia rufa</name>
    <dbReference type="NCBI Taxonomy" id="165716"/>
    <lineage>
        <taxon>Eukaryota</taxon>
        <taxon>Viridiplantae</taxon>
        <taxon>Streptophyta</taxon>
        <taxon>Embryophyta</taxon>
        <taxon>Tracheophyta</taxon>
        <taxon>Spermatophyta</taxon>
        <taxon>Magnoliopsida</taxon>
        <taxon>eudicotyledons</taxon>
        <taxon>Gunneridae</taxon>
        <taxon>Pentapetalae</taxon>
        <taxon>asterids</taxon>
        <taxon>Ericales</taxon>
        <taxon>Actinidiaceae</taxon>
        <taxon>Actinidia</taxon>
    </lineage>
</organism>
<evidence type="ECO:0000256" key="1">
    <source>
        <dbReference type="ARBA" id="ARBA00004141"/>
    </source>
</evidence>
<feature type="domain" description="ABC transporter" evidence="5">
    <location>
        <begin position="204"/>
        <end position="322"/>
    </location>
</feature>
<dbReference type="InterPro" id="IPR027417">
    <property type="entry name" value="P-loop_NTPase"/>
</dbReference>
<comment type="subcellular location">
    <subcellularLocation>
        <location evidence="1">Membrane</location>
        <topology evidence="1">Multi-pass membrane protein</topology>
    </subcellularLocation>
</comment>
<dbReference type="InterPro" id="IPR039421">
    <property type="entry name" value="Type_1_exporter"/>
</dbReference>
<dbReference type="SUPFAM" id="SSF52540">
    <property type="entry name" value="P-loop containing nucleoside triphosphate hydrolases"/>
    <property type="match status" value="1"/>
</dbReference>
<dbReference type="Proteomes" id="UP000585474">
    <property type="component" value="Unassembled WGS sequence"/>
</dbReference>
<dbReference type="GO" id="GO:0015421">
    <property type="term" value="F:ABC-type oligopeptide transporter activity"/>
    <property type="evidence" value="ECO:0007669"/>
    <property type="project" value="TreeGrafter"/>
</dbReference>
<evidence type="ECO:0000259" key="5">
    <source>
        <dbReference type="Pfam" id="PF00005"/>
    </source>
</evidence>
<dbReference type="PANTHER" id="PTHR43394">
    <property type="entry name" value="ATP-DEPENDENT PERMEASE MDL1, MITOCHONDRIAL"/>
    <property type="match status" value="1"/>
</dbReference>
<dbReference type="GO" id="GO:0090374">
    <property type="term" value="P:oligopeptide export from mitochondrion"/>
    <property type="evidence" value="ECO:0007669"/>
    <property type="project" value="TreeGrafter"/>
</dbReference>
<dbReference type="Gene3D" id="1.20.1560.10">
    <property type="entry name" value="ABC transporter type 1, transmembrane domain"/>
    <property type="match status" value="1"/>
</dbReference>
<dbReference type="GO" id="GO:0005743">
    <property type="term" value="C:mitochondrial inner membrane"/>
    <property type="evidence" value="ECO:0007669"/>
    <property type="project" value="TreeGrafter"/>
</dbReference>
<evidence type="ECO:0000256" key="3">
    <source>
        <dbReference type="ARBA" id="ARBA00022989"/>
    </source>
</evidence>
<gene>
    <name evidence="6" type="ORF">Acr_03g0006950</name>
</gene>
<dbReference type="EMBL" id="BJWL01000003">
    <property type="protein sequence ID" value="GFY83921.1"/>
    <property type="molecule type" value="Genomic_DNA"/>
</dbReference>
<evidence type="ECO:0000256" key="2">
    <source>
        <dbReference type="ARBA" id="ARBA00022692"/>
    </source>
</evidence>
<evidence type="ECO:0000256" key="4">
    <source>
        <dbReference type="ARBA" id="ARBA00023136"/>
    </source>
</evidence>
<name>A0A7J0EBR0_9ERIC</name>
<sequence>MAPQYPETTLSTEEDVTKDDIEDIKKAIITEAFPFHKLLSYADALDWTLIALGALESVVHGLAQPIGYLLLGKALDAFGNNIHDTKAMAKALKKVIPFAWYMALATFPAGVLVLVNRNHASFEDGIRSYQIFSFTVPSITELWTLNPTVISAISVLTPAFQTLDRKTEIEPDTPKESHPEIIIGDIEFQNVHFNYPSRPEVTILNNFSLQIQAGSKVALVWPSGAGKSSLLALLLRFYEPREGRQEPLLFSCSIRDNICYGNETTSEVQVIEVSREASKHKFISTLPEGYDTMDGEKGCQLSWGQRQRITIARTLLKRPAITL</sequence>
<dbReference type="GO" id="GO:0016887">
    <property type="term" value="F:ATP hydrolysis activity"/>
    <property type="evidence" value="ECO:0007669"/>
    <property type="project" value="InterPro"/>
</dbReference>
<keyword evidence="2" id="KW-0812">Transmembrane</keyword>
<accession>A0A7J0EBR0</accession>
<dbReference type="Pfam" id="PF00005">
    <property type="entry name" value="ABC_tran"/>
    <property type="match status" value="1"/>
</dbReference>